<dbReference type="STRING" id="489703.SAMN04488038_10972"/>
<sequence length="78" mass="8737">MAQQQGQENHEEKPALSWWQTVASIASAMFGVQSSQSRKRDFAKGKVWHFVFFGVLMVAAFIAVLLVVVRTMLHNAGM</sequence>
<feature type="transmembrane region" description="Helical" evidence="1">
    <location>
        <begin position="47"/>
        <end position="69"/>
    </location>
</feature>
<dbReference type="EMBL" id="FOFS01000009">
    <property type="protein sequence ID" value="SEQ66946.1"/>
    <property type="molecule type" value="Genomic_DNA"/>
</dbReference>
<dbReference type="AlphaFoldDB" id="A0A1H9HX58"/>
<evidence type="ECO:0000313" key="3">
    <source>
        <dbReference type="Proteomes" id="UP000199233"/>
    </source>
</evidence>
<name>A0A1H9HX58_9GAMM</name>
<keyword evidence="1" id="KW-0812">Transmembrane</keyword>
<gene>
    <name evidence="2" type="ORF">SAMN04488038_10972</name>
</gene>
<dbReference type="InterPro" id="IPR021344">
    <property type="entry name" value="DUF2970"/>
</dbReference>
<reference evidence="2 3" key="1">
    <citation type="submission" date="2016-10" db="EMBL/GenBank/DDBJ databases">
        <authorList>
            <person name="de Groot N.N."/>
        </authorList>
    </citation>
    <scope>NUCLEOTIDE SEQUENCE [LARGE SCALE GENOMIC DNA]</scope>
    <source>
        <strain evidence="2 3">DSM 25927</strain>
    </source>
</reference>
<evidence type="ECO:0000256" key="1">
    <source>
        <dbReference type="SAM" id="Phobius"/>
    </source>
</evidence>
<keyword evidence="1" id="KW-1133">Transmembrane helix</keyword>
<dbReference type="Proteomes" id="UP000199233">
    <property type="component" value="Unassembled WGS sequence"/>
</dbReference>
<organism evidence="2 3">
    <name type="scientific">Solimonas aquatica</name>
    <dbReference type="NCBI Taxonomy" id="489703"/>
    <lineage>
        <taxon>Bacteria</taxon>
        <taxon>Pseudomonadati</taxon>
        <taxon>Pseudomonadota</taxon>
        <taxon>Gammaproteobacteria</taxon>
        <taxon>Nevskiales</taxon>
        <taxon>Nevskiaceae</taxon>
        <taxon>Solimonas</taxon>
    </lineage>
</organism>
<evidence type="ECO:0008006" key="4">
    <source>
        <dbReference type="Google" id="ProtNLM"/>
    </source>
</evidence>
<proteinExistence type="predicted"/>
<accession>A0A1H9HX58</accession>
<keyword evidence="1" id="KW-0472">Membrane</keyword>
<dbReference type="OrthoDB" id="5625885at2"/>
<evidence type="ECO:0000313" key="2">
    <source>
        <dbReference type="EMBL" id="SEQ66946.1"/>
    </source>
</evidence>
<dbReference type="RefSeq" id="WP_093286439.1">
    <property type="nucleotide sequence ID" value="NZ_FOFS01000009.1"/>
</dbReference>
<protein>
    <recommendedName>
        <fullName evidence="4">DUF2970 domain-containing protein</fullName>
    </recommendedName>
</protein>
<dbReference type="Pfam" id="PF11174">
    <property type="entry name" value="DUF2970"/>
    <property type="match status" value="1"/>
</dbReference>
<keyword evidence="3" id="KW-1185">Reference proteome</keyword>